<evidence type="ECO:0000313" key="3">
    <source>
        <dbReference type="Proteomes" id="UP001518989"/>
    </source>
</evidence>
<dbReference type="Gene3D" id="2.40.30.20">
    <property type="match status" value="1"/>
</dbReference>
<sequence length="707" mass="72111">MRGALLADRPVHVRDFGAVGNGTTDDTAAIQAAIDAVAAQGGGVVLLGPRRYLVAAADLVVKNGVFLRGRTASGGWRVNGDFTTVNHALLLDAARTIRVHRNGGLEGLAVLRRGMTVPGNLRQGLDAAAAMAGTAITVGDGSGGSGAANGADATLACLLVLGFDWGIYSDGNARLRVRDVLGDCRNGLYLGRAFDVSRISEVNWHPLVTTGRSWSNSRIAISSVADNGSGQVRVTLASAHSLQTGELVNIAEVRNSGASALHGRWTVTVIDATRIDLQNSLYAPGWTSGGACYIQPNRRLGTAFAVAAADMSSFQNCFEYGHDIGWDIQNDVHACNFANIGTDAWVDAADPTTIGIRIGGTARRNKVIGGFLSSKGVSVQCTTTGAEQNELIGVDVTGGARRIAEVLSGALSFVGCDFTGGPGTGNQVLASIHLGDAAGNLIVTGCDTSPVTFTADSPAAMQRLLLAANRSGTGSTNRLAAGRVEIASVGADAAIATRLSADTDGGVNIHRRASGSGALLRLNNGGDAMAASLSLAGSDLTLSSEAGAMVFESRAGGTAVERFRISASGTATLAGPLLLPGSPTASLQAATKQYVDGQFTERRLATLLLAAATTVTYAAHNARMLIANAGASLSLSWANTGDGFSCVVVNRSGTDLALSLTGFTSNTAPTNVDGFTRIRAGGIASLMIYSPDGGTTKICHLSGAGAP</sequence>
<name>A0ABS3KTE5_9PROT</name>
<evidence type="ECO:0000313" key="2">
    <source>
        <dbReference type="EMBL" id="MBO1080743.1"/>
    </source>
</evidence>
<dbReference type="InterPro" id="IPR011050">
    <property type="entry name" value="Pectin_lyase_fold/virulence"/>
</dbReference>
<dbReference type="Gene3D" id="2.160.20.10">
    <property type="entry name" value="Single-stranded right-handed beta-helix, Pectin lyase-like"/>
    <property type="match status" value="1"/>
</dbReference>
<keyword evidence="3" id="KW-1185">Reference proteome</keyword>
<protein>
    <recommendedName>
        <fullName evidence="1">Rhamnogalacturonase A/B/Epimerase-like pectate lyase domain-containing protein</fullName>
    </recommendedName>
</protein>
<dbReference type="InterPro" id="IPR023366">
    <property type="entry name" value="ATP_synth_asu-like_sf"/>
</dbReference>
<evidence type="ECO:0000259" key="1">
    <source>
        <dbReference type="Pfam" id="PF12708"/>
    </source>
</evidence>
<dbReference type="Pfam" id="PF12708">
    <property type="entry name" value="Pect-lyase_RHGA_epim"/>
    <property type="match status" value="1"/>
</dbReference>
<dbReference type="InterPro" id="IPR024535">
    <property type="entry name" value="RHGA/B-epi-like_pectate_lyase"/>
</dbReference>
<dbReference type="InterPro" id="IPR012334">
    <property type="entry name" value="Pectin_lyas_fold"/>
</dbReference>
<dbReference type="Proteomes" id="UP001518989">
    <property type="component" value="Unassembled WGS sequence"/>
</dbReference>
<reference evidence="2 3" key="1">
    <citation type="submission" date="2020-09" db="EMBL/GenBank/DDBJ databases">
        <title>Roseomonas.</title>
        <authorList>
            <person name="Zhu W."/>
        </authorList>
    </citation>
    <scope>NUCLEOTIDE SEQUENCE [LARGE SCALE GENOMIC DNA]</scope>
    <source>
        <strain evidence="2 3">573</strain>
    </source>
</reference>
<dbReference type="EMBL" id="JACTNG010000010">
    <property type="protein sequence ID" value="MBO1080743.1"/>
    <property type="molecule type" value="Genomic_DNA"/>
</dbReference>
<feature type="domain" description="Rhamnogalacturonase A/B/Epimerase-like pectate lyase" evidence="1">
    <location>
        <begin position="12"/>
        <end position="55"/>
    </location>
</feature>
<accession>A0ABS3KTE5</accession>
<comment type="caution">
    <text evidence="2">The sequence shown here is derived from an EMBL/GenBank/DDBJ whole genome shotgun (WGS) entry which is preliminary data.</text>
</comment>
<organism evidence="2 3">
    <name type="scientific">Roseomonas haemaphysalidis</name>
    <dbReference type="NCBI Taxonomy" id="2768162"/>
    <lineage>
        <taxon>Bacteria</taxon>
        <taxon>Pseudomonadati</taxon>
        <taxon>Pseudomonadota</taxon>
        <taxon>Alphaproteobacteria</taxon>
        <taxon>Acetobacterales</taxon>
        <taxon>Roseomonadaceae</taxon>
        <taxon>Roseomonas</taxon>
    </lineage>
</organism>
<proteinExistence type="predicted"/>
<gene>
    <name evidence="2" type="ORF">IAI61_16995</name>
</gene>
<dbReference type="SUPFAM" id="SSF51126">
    <property type="entry name" value="Pectin lyase-like"/>
    <property type="match status" value="2"/>
</dbReference>